<accession>A0A1N6QYR1</accession>
<dbReference type="AlphaFoldDB" id="A0A1N6QYR1"/>
<evidence type="ECO:0000313" key="2">
    <source>
        <dbReference type="EMBL" id="SIQ21642.1"/>
    </source>
</evidence>
<reference evidence="2 3" key="1">
    <citation type="submission" date="2017-01" db="EMBL/GenBank/DDBJ databases">
        <authorList>
            <person name="Mah S.A."/>
            <person name="Swanson W.J."/>
            <person name="Moy G.W."/>
            <person name="Vacquier V.D."/>
        </authorList>
    </citation>
    <scope>NUCLEOTIDE SEQUENCE [LARGE SCALE GENOMIC DNA]</scope>
    <source>
        <strain evidence="2 3">DSM 7027</strain>
    </source>
</reference>
<name>A0A1N6QYR1_9GAMM</name>
<keyword evidence="1" id="KW-0812">Transmembrane</keyword>
<dbReference type="Proteomes" id="UP000186895">
    <property type="component" value="Unassembled WGS sequence"/>
</dbReference>
<feature type="transmembrane region" description="Helical" evidence="1">
    <location>
        <begin position="12"/>
        <end position="33"/>
    </location>
</feature>
<keyword evidence="1" id="KW-1133">Transmembrane helix</keyword>
<evidence type="ECO:0000256" key="1">
    <source>
        <dbReference type="SAM" id="Phobius"/>
    </source>
</evidence>
<organism evidence="2 3">
    <name type="scientific">Marinobacterium stanieri</name>
    <dbReference type="NCBI Taxonomy" id="49186"/>
    <lineage>
        <taxon>Bacteria</taxon>
        <taxon>Pseudomonadati</taxon>
        <taxon>Pseudomonadota</taxon>
        <taxon>Gammaproteobacteria</taxon>
        <taxon>Oceanospirillales</taxon>
        <taxon>Oceanospirillaceae</taxon>
        <taxon>Marinobacterium</taxon>
    </lineage>
</organism>
<protein>
    <submittedName>
        <fullName evidence="2">Uncharacterized protein</fullName>
    </submittedName>
</protein>
<proteinExistence type="predicted"/>
<keyword evidence="1" id="KW-0472">Membrane</keyword>
<evidence type="ECO:0000313" key="3">
    <source>
        <dbReference type="Proteomes" id="UP000186895"/>
    </source>
</evidence>
<keyword evidence="3" id="KW-1185">Reference proteome</keyword>
<gene>
    <name evidence="2" type="ORF">SAMN05421647_1036</name>
</gene>
<sequence>MAYMERKNASDLQCLTPNAIYVVIVIIRVLSLLTSG</sequence>
<dbReference type="EMBL" id="FTMN01000003">
    <property type="protein sequence ID" value="SIQ21642.1"/>
    <property type="molecule type" value="Genomic_DNA"/>
</dbReference>